<dbReference type="Pfam" id="PF01392">
    <property type="entry name" value="Fz"/>
    <property type="match status" value="1"/>
</dbReference>
<dbReference type="Gene3D" id="2.60.120.290">
    <property type="entry name" value="Spermadhesin, CUB domain"/>
    <property type="match status" value="1"/>
</dbReference>
<feature type="region of interest" description="Disordered" evidence="5">
    <location>
        <begin position="380"/>
        <end position="405"/>
    </location>
</feature>
<reference evidence="9" key="2">
    <citation type="journal article" date="2023" name="Science">
        <title>Genomic signatures of disease resistance in endangered staghorn corals.</title>
        <authorList>
            <person name="Vollmer S.V."/>
            <person name="Selwyn J.D."/>
            <person name="Despard B.A."/>
            <person name="Roesel C.L."/>
        </authorList>
    </citation>
    <scope>NUCLEOTIDE SEQUENCE</scope>
    <source>
        <strain evidence="9">K2</strain>
    </source>
</reference>
<evidence type="ECO:0000256" key="4">
    <source>
        <dbReference type="PROSITE-ProRule" id="PRU00122"/>
    </source>
</evidence>
<feature type="region of interest" description="Disordered" evidence="5">
    <location>
        <begin position="513"/>
        <end position="539"/>
    </location>
</feature>
<feature type="compositionally biased region" description="Low complexity" evidence="5">
    <location>
        <begin position="392"/>
        <end position="405"/>
    </location>
</feature>
<dbReference type="InterPro" id="IPR036790">
    <property type="entry name" value="Frizzled_dom_sf"/>
</dbReference>
<dbReference type="FunFam" id="2.60.120.290:FF:000005">
    <property type="entry name" value="Procollagen C-endopeptidase enhancer 1"/>
    <property type="match status" value="1"/>
</dbReference>
<dbReference type="InterPro" id="IPR015526">
    <property type="entry name" value="Frizzled/SFRP"/>
</dbReference>
<feature type="domain" description="CUB" evidence="6">
    <location>
        <begin position="553"/>
        <end position="665"/>
    </location>
</feature>
<evidence type="ECO:0000256" key="3">
    <source>
        <dbReference type="PROSITE-ProRule" id="PRU00090"/>
    </source>
</evidence>
<evidence type="ECO:0000256" key="5">
    <source>
        <dbReference type="SAM" id="MobiDB-lite"/>
    </source>
</evidence>
<dbReference type="CDD" id="cd00110">
    <property type="entry name" value="LamG"/>
    <property type="match status" value="1"/>
</dbReference>
<dbReference type="PROSITE" id="PS01180">
    <property type="entry name" value="CUB"/>
    <property type="match status" value="1"/>
</dbReference>
<accession>A0AAD9QDV4</accession>
<protein>
    <submittedName>
        <fullName evidence="9">Neuropilin-1</fullName>
    </submittedName>
</protein>
<evidence type="ECO:0000259" key="7">
    <source>
        <dbReference type="PROSITE" id="PS50025"/>
    </source>
</evidence>
<feature type="domain" description="Laminin G" evidence="7">
    <location>
        <begin position="1"/>
        <end position="162"/>
    </location>
</feature>
<evidence type="ECO:0000313" key="9">
    <source>
        <dbReference type="EMBL" id="KAK2559101.1"/>
    </source>
</evidence>
<reference evidence="9" key="1">
    <citation type="journal article" date="2023" name="G3 (Bethesda)">
        <title>Whole genome assembly and annotation of the endangered Caribbean coral Acropora cervicornis.</title>
        <authorList>
            <person name="Selwyn J.D."/>
            <person name="Vollmer S.V."/>
        </authorList>
    </citation>
    <scope>NUCLEOTIDE SEQUENCE</scope>
    <source>
        <strain evidence="9">K2</strain>
    </source>
</reference>
<dbReference type="PROSITE" id="PS50038">
    <property type="entry name" value="FZ"/>
    <property type="match status" value="1"/>
</dbReference>
<dbReference type="InterPro" id="IPR013320">
    <property type="entry name" value="ConA-like_dom_sf"/>
</dbReference>
<feature type="disulfide bond" evidence="3">
    <location>
        <begin position="212"/>
        <end position="258"/>
    </location>
</feature>
<gene>
    <name evidence="9" type="ORF">P5673_018218</name>
</gene>
<dbReference type="GO" id="GO:0042813">
    <property type="term" value="F:Wnt receptor activity"/>
    <property type="evidence" value="ECO:0007669"/>
    <property type="project" value="TreeGrafter"/>
</dbReference>
<dbReference type="GO" id="GO:0060070">
    <property type="term" value="P:canonical Wnt signaling pathway"/>
    <property type="evidence" value="ECO:0007669"/>
    <property type="project" value="TreeGrafter"/>
</dbReference>
<dbReference type="Gene3D" id="2.60.120.200">
    <property type="match status" value="1"/>
</dbReference>
<dbReference type="SMART" id="SM00063">
    <property type="entry name" value="FRI"/>
    <property type="match status" value="1"/>
</dbReference>
<sequence>MQGVFQNLGNKKTQRFPVYETVKGFDVFLRFSASKCTGQLVEITSRDNKEFLRIALLEVGPIRFSFNTYRGRGQLEFGMPKKGSFCDGKRHVLALNIYRGVVFYYVDRSSPARFYVSRLAAPFSSPDKIVLGRGLEGCVSGATVINRLSKTEEHRIMSSGECALRAETTLRPTTVPTTSRPDLTSIVMARKVAASQKHSPNPKCEPLPFEACKGLSYSHTQFPNILKHKTSSNAETELTTLLSKLQPKCSLNLIPFLCHLFFPPCPVPQIPTPPCRSLCKSVVEDCSLLGVKDTWSRYVSCEHFPQVDDDKEECFLGDKKVAARRTTVIKGSTGKNHNHTETTSILALKRLQGKHARFPKLVLPMTASVNTIKTEGKGIEKTPSKEVKGTWTKSASPSKTIPPSTISAETRMNEHLTNAAQSLEKAQSYSQKATSVTKPVLSSKVSAVTSINDATSLPNLAKEYSTKHVPLSESVQHTTASTDTTVNEQQRIVSNHNHGSTSKPLEPSTIQINSTRTTGQPGTESVNENVTTTGFRPENMTTHSRSLFEAGKCGKLLGSSEGQLTSPGYPGEYPPSTTCKWLISLSQDYQEIRFTFNSVFLEEDRNCVYDYIAVYDVLENQVGERYCGSITRPINKHVRGNVAVVIFRSDSTNNKKGFSLSYKASKSRTPPEINT</sequence>
<dbReference type="CDD" id="cd00041">
    <property type="entry name" value="CUB"/>
    <property type="match status" value="1"/>
</dbReference>
<dbReference type="AlphaFoldDB" id="A0AAD9QDV4"/>
<dbReference type="PANTHER" id="PTHR11309">
    <property type="entry name" value="FRIZZLED"/>
    <property type="match status" value="1"/>
</dbReference>
<keyword evidence="10" id="KW-1185">Reference proteome</keyword>
<comment type="caution">
    <text evidence="4">Lacks conserved residue(s) required for the propagation of feature annotation.</text>
</comment>
<dbReference type="CDD" id="cd07066">
    <property type="entry name" value="CRD_FZ"/>
    <property type="match status" value="1"/>
</dbReference>
<dbReference type="InterPro" id="IPR000859">
    <property type="entry name" value="CUB_dom"/>
</dbReference>
<proteinExistence type="predicted"/>
<dbReference type="Gene3D" id="1.10.2000.10">
    <property type="entry name" value="Frizzled cysteine-rich domain"/>
    <property type="match status" value="1"/>
</dbReference>
<dbReference type="InterPro" id="IPR035914">
    <property type="entry name" value="Sperma_CUB_dom_sf"/>
</dbReference>
<name>A0AAD9QDV4_ACRCE</name>
<feature type="disulfide bond" evidence="3">
    <location>
        <begin position="204"/>
        <end position="265"/>
    </location>
</feature>
<dbReference type="GO" id="GO:0005886">
    <property type="term" value="C:plasma membrane"/>
    <property type="evidence" value="ECO:0007669"/>
    <property type="project" value="TreeGrafter"/>
</dbReference>
<dbReference type="EMBL" id="JARQWQ010000041">
    <property type="protein sequence ID" value="KAK2559101.1"/>
    <property type="molecule type" value="Genomic_DNA"/>
</dbReference>
<dbReference type="Pfam" id="PF00431">
    <property type="entry name" value="CUB"/>
    <property type="match status" value="1"/>
</dbReference>
<evidence type="ECO:0000256" key="2">
    <source>
        <dbReference type="ARBA" id="ARBA00023157"/>
    </source>
</evidence>
<dbReference type="InterPro" id="IPR020067">
    <property type="entry name" value="Frizzled_dom"/>
</dbReference>
<keyword evidence="2 3" id="KW-1015">Disulfide bond</keyword>
<dbReference type="SUPFAM" id="SSF49854">
    <property type="entry name" value="Spermadhesin, CUB domain"/>
    <property type="match status" value="1"/>
</dbReference>
<comment type="caution">
    <text evidence="9">The sequence shown here is derived from an EMBL/GenBank/DDBJ whole genome shotgun (WGS) entry which is preliminary data.</text>
</comment>
<evidence type="ECO:0000259" key="6">
    <source>
        <dbReference type="PROSITE" id="PS01180"/>
    </source>
</evidence>
<dbReference type="PROSITE" id="PS50025">
    <property type="entry name" value="LAM_G_DOMAIN"/>
    <property type="match status" value="1"/>
</dbReference>
<keyword evidence="1" id="KW-0217">Developmental protein</keyword>
<dbReference type="InterPro" id="IPR001791">
    <property type="entry name" value="Laminin_G"/>
</dbReference>
<dbReference type="SUPFAM" id="SSF49899">
    <property type="entry name" value="Concanavalin A-like lectins/glucanases"/>
    <property type="match status" value="1"/>
</dbReference>
<dbReference type="SUPFAM" id="SSF63501">
    <property type="entry name" value="Frizzled cysteine-rich domain"/>
    <property type="match status" value="1"/>
</dbReference>
<evidence type="ECO:0000313" key="10">
    <source>
        <dbReference type="Proteomes" id="UP001249851"/>
    </source>
</evidence>
<organism evidence="9 10">
    <name type="scientific">Acropora cervicornis</name>
    <name type="common">Staghorn coral</name>
    <dbReference type="NCBI Taxonomy" id="6130"/>
    <lineage>
        <taxon>Eukaryota</taxon>
        <taxon>Metazoa</taxon>
        <taxon>Cnidaria</taxon>
        <taxon>Anthozoa</taxon>
        <taxon>Hexacorallia</taxon>
        <taxon>Scleractinia</taxon>
        <taxon>Astrocoeniina</taxon>
        <taxon>Acroporidae</taxon>
        <taxon>Acropora</taxon>
    </lineage>
</organism>
<evidence type="ECO:0000256" key="1">
    <source>
        <dbReference type="ARBA" id="ARBA00022473"/>
    </source>
</evidence>
<evidence type="ECO:0000259" key="8">
    <source>
        <dbReference type="PROSITE" id="PS50038"/>
    </source>
</evidence>
<dbReference type="GO" id="GO:0017147">
    <property type="term" value="F:Wnt-protein binding"/>
    <property type="evidence" value="ECO:0007669"/>
    <property type="project" value="TreeGrafter"/>
</dbReference>
<dbReference type="GO" id="GO:0035567">
    <property type="term" value="P:non-canonical Wnt signaling pathway"/>
    <property type="evidence" value="ECO:0007669"/>
    <property type="project" value="TreeGrafter"/>
</dbReference>
<dbReference type="Proteomes" id="UP001249851">
    <property type="component" value="Unassembled WGS sequence"/>
</dbReference>
<dbReference type="SMART" id="SM00042">
    <property type="entry name" value="CUB"/>
    <property type="match status" value="1"/>
</dbReference>
<feature type="domain" description="FZ" evidence="8">
    <location>
        <begin position="199"/>
        <end position="317"/>
    </location>
</feature>